<dbReference type="EMBL" id="MSDW01000001">
    <property type="protein sequence ID" value="OKY78678.1"/>
    <property type="molecule type" value="Genomic_DNA"/>
</dbReference>
<sequence>MKDKMTSMERWRSLVDGDPVDRVPVFPWAIGHAATTMGYETLGEYYSKPDVQLKCQKIEKELFGYDQPVCLLDPGYYGEAWGTEIEEPYREAMSAPSPTVPAASNAEELEELEVPDPEEDMPRFVELVGSAIEEDLFPIVWIQGGWVSHTAPQLVELEKFMKWTRTDPDLCEIALDKTAEFAIKLAEYFADNFGTEWIPMDATPTDANILIRAEVFGDIVKPRAKKVHEKVLDLGVPMWYTHYCSDHLKNIEAGHIEDIPLGDPGIIHFGPEITIGDIKERFGKRNIVCGNVDPPTLQTGSFDEVTELCKQNIETGRDSSNGYMLGAGCEFPPRAPASNLYAMVKAAREYGQY</sequence>
<dbReference type="InterPro" id="IPR052024">
    <property type="entry name" value="Methanogen_methyltrans"/>
</dbReference>
<evidence type="ECO:0000313" key="2">
    <source>
        <dbReference type="EMBL" id="OKY78678.1"/>
    </source>
</evidence>
<gene>
    <name evidence="2" type="ORF">BTN85_1175</name>
</gene>
<proteinExistence type="predicted"/>
<comment type="caution">
    <text evidence="2">The sequence shown here is derived from an EMBL/GenBank/DDBJ whole genome shotgun (WGS) entry which is preliminary data.</text>
</comment>
<dbReference type="Gene3D" id="3.20.20.210">
    <property type="match status" value="1"/>
</dbReference>
<name>A0A1Q6DWG5_METT1</name>
<dbReference type="GO" id="GO:0006779">
    <property type="term" value="P:porphyrin-containing compound biosynthetic process"/>
    <property type="evidence" value="ECO:0007669"/>
    <property type="project" value="InterPro"/>
</dbReference>
<dbReference type="GO" id="GO:0004853">
    <property type="term" value="F:uroporphyrinogen decarboxylase activity"/>
    <property type="evidence" value="ECO:0007669"/>
    <property type="project" value="InterPro"/>
</dbReference>
<feature type="domain" description="Uroporphyrinogen decarboxylase (URO-D)" evidence="1">
    <location>
        <begin position="7"/>
        <end position="350"/>
    </location>
</feature>
<dbReference type="PANTHER" id="PTHR47099">
    <property type="entry name" value="METHYLCOBAMIDE:COM METHYLTRANSFERASE MTBA"/>
    <property type="match status" value="1"/>
</dbReference>
<keyword evidence="3" id="KW-1185">Reference proteome</keyword>
<dbReference type="GO" id="GO:0032259">
    <property type="term" value="P:methylation"/>
    <property type="evidence" value="ECO:0007669"/>
    <property type="project" value="UniProtKB-KW"/>
</dbReference>
<evidence type="ECO:0000259" key="1">
    <source>
        <dbReference type="Pfam" id="PF01208"/>
    </source>
</evidence>
<dbReference type="AlphaFoldDB" id="A0A1Q6DWG5"/>
<keyword evidence="2" id="KW-0808">Transferase</keyword>
<organism evidence="2 3">
    <name type="scientific">Methanohalarchaeum thermophilum</name>
    <dbReference type="NCBI Taxonomy" id="1903181"/>
    <lineage>
        <taxon>Archaea</taxon>
        <taxon>Methanobacteriati</taxon>
        <taxon>Methanobacteriota</taxon>
        <taxon>Methanonatronarchaeia</taxon>
        <taxon>Methanonatronarchaeales</taxon>
        <taxon>Methanonatronarchaeaceae</taxon>
        <taxon>Candidatus Methanohalarchaeum</taxon>
    </lineage>
</organism>
<dbReference type="Proteomes" id="UP000185744">
    <property type="component" value="Unassembled WGS sequence"/>
</dbReference>
<dbReference type="GO" id="GO:0008168">
    <property type="term" value="F:methyltransferase activity"/>
    <property type="evidence" value="ECO:0007669"/>
    <property type="project" value="UniProtKB-KW"/>
</dbReference>
<reference evidence="2" key="1">
    <citation type="submission" date="2016-12" db="EMBL/GenBank/DDBJ databases">
        <title>Discovery of methanogenic haloarchaea.</title>
        <authorList>
            <person name="Sorokin D.Y."/>
            <person name="Makarova K.S."/>
            <person name="Abbas B."/>
            <person name="Ferrer M."/>
            <person name="Golyshin P.N."/>
        </authorList>
    </citation>
    <scope>NUCLEOTIDE SEQUENCE [LARGE SCALE GENOMIC DNA]</scope>
    <source>
        <strain evidence="2">HMET1</strain>
    </source>
</reference>
<dbReference type="InterPro" id="IPR000257">
    <property type="entry name" value="Uroporphyrinogen_deCOase"/>
</dbReference>
<dbReference type="Pfam" id="PF01208">
    <property type="entry name" value="URO-D"/>
    <property type="match status" value="1"/>
</dbReference>
<dbReference type="InterPro" id="IPR038071">
    <property type="entry name" value="UROD/MetE-like_sf"/>
</dbReference>
<dbReference type="PANTHER" id="PTHR47099:SF1">
    <property type="entry name" value="METHYLCOBAMIDE:COM METHYLTRANSFERASE MTBA"/>
    <property type="match status" value="1"/>
</dbReference>
<dbReference type="InParanoid" id="A0A1Q6DWG5"/>
<dbReference type="STRING" id="1903181.BTN85_1175"/>
<accession>A0A1Q6DWG5</accession>
<protein>
    <submittedName>
        <fullName evidence="2">Methylcobalamin:coenzyme M methyltransferase MtbA</fullName>
    </submittedName>
</protein>
<dbReference type="SUPFAM" id="SSF51726">
    <property type="entry name" value="UROD/MetE-like"/>
    <property type="match status" value="1"/>
</dbReference>
<evidence type="ECO:0000313" key="3">
    <source>
        <dbReference type="Proteomes" id="UP000185744"/>
    </source>
</evidence>
<keyword evidence="2" id="KW-0489">Methyltransferase</keyword>